<dbReference type="KEGG" id="vg:26641179"/>
<proteinExistence type="predicted"/>
<accession>A0A0K0N5A8</accession>
<dbReference type="OrthoDB" id="37265at10239"/>
<dbReference type="EMBL" id="KR011063">
    <property type="protein sequence ID" value="AKJ71890.1"/>
    <property type="molecule type" value="Genomic_DNA"/>
</dbReference>
<protein>
    <submittedName>
        <fullName evidence="1">Uncharacterized protein</fullName>
    </submittedName>
</protein>
<evidence type="ECO:0000313" key="2">
    <source>
        <dbReference type="Proteomes" id="UP000203663"/>
    </source>
</evidence>
<keyword evidence="2" id="KW-1185">Reference proteome</keyword>
<gene>
    <name evidence="1" type="ORF">TIN3_93</name>
</gene>
<dbReference type="Proteomes" id="UP000203663">
    <property type="component" value="Segment"/>
</dbReference>
<name>A0A0K0N5A8_9CAUD</name>
<sequence>MSVDTLNGSIDAGARGTWYAIRDTLTADQRANVEEVARERMIELGYGPDEIADEGDLDRIECLMRCVVATANFPIV</sequence>
<organism evidence="1 2">
    <name type="scientific">Tsukamurella phage TIN3</name>
    <dbReference type="NCBI Taxonomy" id="1636546"/>
    <lineage>
        <taxon>Viruses</taxon>
        <taxon>Duplodnaviria</taxon>
        <taxon>Heunggongvirae</taxon>
        <taxon>Uroviricota</taxon>
        <taxon>Caudoviricetes</taxon>
        <taxon>Tinduovirus</taxon>
        <taxon>Tinduovirus TIN3</taxon>
    </lineage>
</organism>
<reference evidence="1 2" key="1">
    <citation type="journal article" date="2015" name="Appl. Environ. Microbiol.">
        <title>Three of a Kind: Genetically Similar Tsukamurella Phages TIN2, TIN3, and TIN4.</title>
        <authorList>
            <person name="Dyson Z.A."/>
            <person name="Tucci J."/>
            <person name="Seviour R.J."/>
            <person name="Petrovski S."/>
        </authorList>
    </citation>
    <scope>NUCLEOTIDE SEQUENCE [LARGE SCALE GENOMIC DNA]</scope>
</reference>
<dbReference type="RefSeq" id="YP_009214859.1">
    <property type="nucleotide sequence ID" value="NC_028966.1"/>
</dbReference>
<evidence type="ECO:0000313" key="1">
    <source>
        <dbReference type="EMBL" id="AKJ71890.1"/>
    </source>
</evidence>
<dbReference type="GeneID" id="26641179"/>